<dbReference type="InterPro" id="IPR016181">
    <property type="entry name" value="Acyl_CoA_acyltransferase"/>
</dbReference>
<dbReference type="PANTHER" id="PTHR41368:SF1">
    <property type="entry name" value="PROTEIN YGHO"/>
    <property type="match status" value="1"/>
</dbReference>
<evidence type="ECO:0008006" key="2">
    <source>
        <dbReference type="Google" id="ProtNLM"/>
    </source>
</evidence>
<reference evidence="1" key="1">
    <citation type="submission" date="2019-03" db="EMBL/GenBank/DDBJ databases">
        <title>Single cell metagenomics reveals metabolic interactions within the superorganism composed of flagellate Streblomastix strix and complex community of Bacteroidetes bacteria on its surface.</title>
        <authorList>
            <person name="Treitli S.C."/>
            <person name="Kolisko M."/>
            <person name="Husnik F."/>
            <person name="Keeling P."/>
            <person name="Hampl V."/>
        </authorList>
    </citation>
    <scope>NUCLEOTIDE SEQUENCE</scope>
    <source>
        <strain evidence="1">STM</strain>
    </source>
</reference>
<accession>A0A5J4QS75</accession>
<gene>
    <name evidence="1" type="ORF">EZS27_026478</name>
</gene>
<proteinExistence type="predicted"/>
<dbReference type="EMBL" id="SNRY01002635">
    <property type="protein sequence ID" value="KAA6324165.1"/>
    <property type="molecule type" value="Genomic_DNA"/>
</dbReference>
<comment type="caution">
    <text evidence="1">The sequence shown here is derived from an EMBL/GenBank/DDBJ whole genome shotgun (WGS) entry which is preliminary data.</text>
</comment>
<organism evidence="1">
    <name type="scientific">termite gut metagenome</name>
    <dbReference type="NCBI Taxonomy" id="433724"/>
    <lineage>
        <taxon>unclassified sequences</taxon>
        <taxon>metagenomes</taxon>
        <taxon>organismal metagenomes</taxon>
    </lineage>
</organism>
<sequence>MTVIVKRVSGKKELKQFIRFNYKLYKNSPYSVPDLYNDMLNTFDKKKNAAFEFCEAEYFLAYKEGKLVGRVAGIINRRANEIWNKKEVRFGWIDFIDDREVSSALLKTVEEWGKSKGMEYIQGPLGFTDFDAEGMLIEGFDQVGTMATIYNYPYYPQHLESLGFEKDADWIEYKITIPEDLPDKHRRIAELMQQKYNLKIKKFTSSKKTRYGLWASYF</sequence>
<dbReference type="SUPFAM" id="SSF55729">
    <property type="entry name" value="Acyl-CoA N-acyltransferases (Nat)"/>
    <property type="match status" value="1"/>
</dbReference>
<name>A0A5J4QS75_9ZZZZ</name>
<dbReference type="InterPro" id="IPR039968">
    <property type="entry name" value="BcerS-like"/>
</dbReference>
<dbReference type="PANTHER" id="PTHR41368">
    <property type="entry name" value="PROTEIN YGHO"/>
    <property type="match status" value="1"/>
</dbReference>
<evidence type="ECO:0000313" key="1">
    <source>
        <dbReference type="EMBL" id="KAA6324165.1"/>
    </source>
</evidence>
<dbReference type="AlphaFoldDB" id="A0A5J4QS75"/>
<protein>
    <recommendedName>
        <fullName evidence="2">N-acetyltransferase domain-containing protein</fullName>
    </recommendedName>
</protein>